<feature type="active site" description="Nucleophile" evidence="7">
    <location>
        <position position="73"/>
    </location>
</feature>
<dbReference type="GO" id="GO:0004843">
    <property type="term" value="F:cysteine-type deubiquitinase activity"/>
    <property type="evidence" value="ECO:0007669"/>
    <property type="project" value="UniProtKB-UniRule"/>
</dbReference>
<feature type="site" description="Transition state stabilizer" evidence="7">
    <location>
        <position position="67"/>
    </location>
</feature>
<dbReference type="EMBL" id="JAUIQD010000001">
    <property type="protein sequence ID" value="KAK3363742.1"/>
    <property type="molecule type" value="Genomic_DNA"/>
</dbReference>
<dbReference type="PANTHER" id="PTHR10589:SF17">
    <property type="entry name" value="UBIQUITIN CARBOXYL-TERMINAL HYDROLASE"/>
    <property type="match status" value="1"/>
</dbReference>
<comment type="similarity">
    <text evidence="2 7 8">Belongs to the peptidase C12 family.</text>
</comment>
<organism evidence="10 11">
    <name type="scientific">Lasiosphaeria hispida</name>
    <dbReference type="NCBI Taxonomy" id="260671"/>
    <lineage>
        <taxon>Eukaryota</taxon>
        <taxon>Fungi</taxon>
        <taxon>Dikarya</taxon>
        <taxon>Ascomycota</taxon>
        <taxon>Pezizomycotina</taxon>
        <taxon>Sordariomycetes</taxon>
        <taxon>Sordariomycetidae</taxon>
        <taxon>Sordariales</taxon>
        <taxon>Lasiosphaeriaceae</taxon>
        <taxon>Lasiosphaeria</taxon>
    </lineage>
</organism>
<evidence type="ECO:0000256" key="3">
    <source>
        <dbReference type="ARBA" id="ARBA00022670"/>
    </source>
</evidence>
<evidence type="ECO:0000259" key="9">
    <source>
        <dbReference type="PROSITE" id="PS52048"/>
    </source>
</evidence>
<evidence type="ECO:0000256" key="7">
    <source>
        <dbReference type="PROSITE-ProRule" id="PRU01393"/>
    </source>
</evidence>
<evidence type="ECO:0000256" key="4">
    <source>
        <dbReference type="ARBA" id="ARBA00022786"/>
    </source>
</evidence>
<feature type="site" description="Important for enzyme activity" evidence="7">
    <location>
        <position position="165"/>
    </location>
</feature>
<dbReference type="AlphaFoldDB" id="A0AAJ0HVN2"/>
<dbReference type="GO" id="GO:0006511">
    <property type="term" value="P:ubiquitin-dependent protein catabolic process"/>
    <property type="evidence" value="ECO:0007669"/>
    <property type="project" value="UniProtKB-UniRule"/>
</dbReference>
<evidence type="ECO:0000256" key="1">
    <source>
        <dbReference type="ARBA" id="ARBA00000707"/>
    </source>
</evidence>
<reference evidence="10" key="2">
    <citation type="submission" date="2023-06" db="EMBL/GenBank/DDBJ databases">
        <authorList>
            <consortium name="Lawrence Berkeley National Laboratory"/>
            <person name="Haridas S."/>
            <person name="Hensen N."/>
            <person name="Bonometti L."/>
            <person name="Westerberg I."/>
            <person name="Brannstrom I.O."/>
            <person name="Guillou S."/>
            <person name="Cros-Aarteil S."/>
            <person name="Calhoun S."/>
            <person name="Kuo A."/>
            <person name="Mondo S."/>
            <person name="Pangilinan J."/>
            <person name="Riley R."/>
            <person name="Labutti K."/>
            <person name="Andreopoulos B."/>
            <person name="Lipzen A."/>
            <person name="Chen C."/>
            <person name="Yanf M."/>
            <person name="Daum C."/>
            <person name="Ng V."/>
            <person name="Clum A."/>
            <person name="Steindorff A."/>
            <person name="Ohm R."/>
            <person name="Martin F."/>
            <person name="Silar P."/>
            <person name="Natvig D."/>
            <person name="Lalanne C."/>
            <person name="Gautier V."/>
            <person name="Ament-Velasquez S.L."/>
            <person name="Kruys A."/>
            <person name="Hutchinson M.I."/>
            <person name="Powell A.J."/>
            <person name="Barry K."/>
            <person name="Miller A.N."/>
            <person name="Grigoriev I.V."/>
            <person name="Debuchy R."/>
            <person name="Gladieux P."/>
            <person name="Thoren M.H."/>
            <person name="Johannesson H."/>
        </authorList>
    </citation>
    <scope>NUCLEOTIDE SEQUENCE</scope>
    <source>
        <strain evidence="10">CBS 955.72</strain>
    </source>
</reference>
<feature type="non-terminal residue" evidence="10">
    <location>
        <position position="1"/>
    </location>
</feature>
<dbReference type="EC" id="3.4.19.12" evidence="8"/>
<dbReference type="InterPro" id="IPR038765">
    <property type="entry name" value="Papain-like_cys_pep_sf"/>
</dbReference>
<dbReference type="GO" id="GO:0005737">
    <property type="term" value="C:cytoplasm"/>
    <property type="evidence" value="ECO:0007669"/>
    <property type="project" value="TreeGrafter"/>
</dbReference>
<dbReference type="InterPro" id="IPR036959">
    <property type="entry name" value="Peptidase_C12_UCH_sf"/>
</dbReference>
<protein>
    <recommendedName>
        <fullName evidence="8">Ubiquitin carboxyl-terminal hydrolase</fullName>
        <ecNumber evidence="8">3.4.19.12</ecNumber>
    </recommendedName>
</protein>
<keyword evidence="6 7" id="KW-0788">Thiol protease</keyword>
<comment type="catalytic activity">
    <reaction evidence="1 7 8">
        <text>Thiol-dependent hydrolysis of ester, thioester, amide, peptide and isopeptide bonds formed by the C-terminal Gly of ubiquitin (a 76-residue protein attached to proteins as an intracellular targeting signal).</text>
        <dbReference type="EC" id="3.4.19.12"/>
    </reaction>
</comment>
<dbReference type="InterPro" id="IPR001578">
    <property type="entry name" value="Peptidase_C12_UCH"/>
</dbReference>
<evidence type="ECO:0000313" key="10">
    <source>
        <dbReference type="EMBL" id="KAK3363742.1"/>
    </source>
</evidence>
<dbReference type="GO" id="GO:0016579">
    <property type="term" value="P:protein deubiquitination"/>
    <property type="evidence" value="ECO:0007669"/>
    <property type="project" value="TreeGrafter"/>
</dbReference>
<dbReference type="Gene3D" id="3.40.532.10">
    <property type="entry name" value="Peptidase C12, ubiquitin carboxyl-terminal hydrolase"/>
    <property type="match status" value="1"/>
</dbReference>
<evidence type="ECO:0000256" key="8">
    <source>
        <dbReference type="RuleBase" id="RU361215"/>
    </source>
</evidence>
<evidence type="ECO:0000256" key="6">
    <source>
        <dbReference type="ARBA" id="ARBA00022807"/>
    </source>
</evidence>
<keyword evidence="5 7" id="KW-0378">Hydrolase</keyword>
<feature type="non-terminal residue" evidence="10">
    <location>
        <position position="212"/>
    </location>
</feature>
<feature type="active site" description="Proton donor" evidence="7">
    <location>
        <position position="148"/>
    </location>
</feature>
<dbReference type="Pfam" id="PF01088">
    <property type="entry name" value="Peptidase_C12"/>
    <property type="match status" value="1"/>
</dbReference>
<reference evidence="10" key="1">
    <citation type="journal article" date="2023" name="Mol. Phylogenet. Evol.">
        <title>Genome-scale phylogeny and comparative genomics of the fungal order Sordariales.</title>
        <authorList>
            <person name="Hensen N."/>
            <person name="Bonometti L."/>
            <person name="Westerberg I."/>
            <person name="Brannstrom I.O."/>
            <person name="Guillou S."/>
            <person name="Cros-Aarteil S."/>
            <person name="Calhoun S."/>
            <person name="Haridas S."/>
            <person name="Kuo A."/>
            <person name="Mondo S."/>
            <person name="Pangilinan J."/>
            <person name="Riley R."/>
            <person name="LaButti K."/>
            <person name="Andreopoulos B."/>
            <person name="Lipzen A."/>
            <person name="Chen C."/>
            <person name="Yan M."/>
            <person name="Daum C."/>
            <person name="Ng V."/>
            <person name="Clum A."/>
            <person name="Steindorff A."/>
            <person name="Ohm R.A."/>
            <person name="Martin F."/>
            <person name="Silar P."/>
            <person name="Natvig D.O."/>
            <person name="Lalanne C."/>
            <person name="Gautier V."/>
            <person name="Ament-Velasquez S.L."/>
            <person name="Kruys A."/>
            <person name="Hutchinson M.I."/>
            <person name="Powell A.J."/>
            <person name="Barry K."/>
            <person name="Miller A.N."/>
            <person name="Grigoriev I.V."/>
            <person name="Debuchy R."/>
            <person name="Gladieux P."/>
            <person name="Hiltunen Thoren M."/>
            <person name="Johannesson H."/>
        </authorList>
    </citation>
    <scope>NUCLEOTIDE SEQUENCE</scope>
    <source>
        <strain evidence="10">CBS 955.72</strain>
    </source>
</reference>
<comment type="caution">
    <text evidence="10">The sequence shown here is derived from an EMBL/GenBank/DDBJ whole genome shotgun (WGS) entry which is preliminary data.</text>
</comment>
<evidence type="ECO:0000256" key="5">
    <source>
        <dbReference type="ARBA" id="ARBA00022801"/>
    </source>
</evidence>
<feature type="domain" description="UCH catalytic" evidence="9">
    <location>
        <begin position="1"/>
        <end position="212"/>
    </location>
</feature>
<evidence type="ECO:0000256" key="2">
    <source>
        <dbReference type="ARBA" id="ARBA00009326"/>
    </source>
</evidence>
<dbReference type="InterPro" id="IPR057254">
    <property type="entry name" value="UCH_AS"/>
</dbReference>
<dbReference type="PANTHER" id="PTHR10589">
    <property type="entry name" value="UBIQUITIN CARBOXYL-TERMINAL HYDROLASE"/>
    <property type="match status" value="1"/>
</dbReference>
<proteinExistence type="inferred from homology"/>
<gene>
    <name evidence="10" type="ORF">B0T25DRAFT_437836</name>
</gene>
<sequence length="212" mass="23304">LSSALEFHDVLSLDDANLLALVPRPTLALILVFPTSSDYETEIANKDKDAVEYTKSGEKEDVVWYRQTINNACGLYGILHAVSNGAARDFIVPGSHLAQLLTSCAPLKSLDRAAVLEEDEQLEATYKAVALQGDSEVPTNPEDEVDFHYVCFVKSHKNSHLYELDGDRKGPIDWGLLGPDDDILSEKGLSAVREFIRRVSRSMGFSLLALAP</sequence>
<accession>A0AAJ0HVN2</accession>
<name>A0AAJ0HVN2_9PEZI</name>
<dbReference type="SUPFAM" id="SSF54001">
    <property type="entry name" value="Cysteine proteinases"/>
    <property type="match status" value="1"/>
</dbReference>
<dbReference type="PRINTS" id="PR00707">
    <property type="entry name" value="UBCTHYDRLASE"/>
</dbReference>
<keyword evidence="11" id="KW-1185">Reference proteome</keyword>
<keyword evidence="3 7" id="KW-0645">Protease</keyword>
<dbReference type="Proteomes" id="UP001275084">
    <property type="component" value="Unassembled WGS sequence"/>
</dbReference>
<dbReference type="PROSITE" id="PS00140">
    <property type="entry name" value="UCH_1"/>
    <property type="match status" value="1"/>
</dbReference>
<dbReference type="PROSITE" id="PS52048">
    <property type="entry name" value="UCH_DOMAIN"/>
    <property type="match status" value="1"/>
</dbReference>
<keyword evidence="4 7" id="KW-0833">Ubl conjugation pathway</keyword>
<evidence type="ECO:0000313" key="11">
    <source>
        <dbReference type="Proteomes" id="UP001275084"/>
    </source>
</evidence>